<keyword evidence="2" id="KW-1185">Reference proteome</keyword>
<comment type="caution">
    <text evidence="1">The sequence shown here is derived from an EMBL/GenBank/DDBJ whole genome shotgun (WGS) entry which is preliminary data.</text>
</comment>
<feature type="non-terminal residue" evidence="1">
    <location>
        <position position="1"/>
    </location>
</feature>
<dbReference type="EMBL" id="CAJVPU010003565">
    <property type="protein sequence ID" value="CAG8519987.1"/>
    <property type="molecule type" value="Genomic_DNA"/>
</dbReference>
<evidence type="ECO:0000313" key="2">
    <source>
        <dbReference type="Proteomes" id="UP000789702"/>
    </source>
</evidence>
<accession>A0ACA9LAM1</accession>
<protein>
    <submittedName>
        <fullName evidence="1">4667_t:CDS:1</fullName>
    </submittedName>
</protein>
<dbReference type="Proteomes" id="UP000789702">
    <property type="component" value="Unassembled WGS sequence"/>
</dbReference>
<sequence length="456" mass="53076">VVLKCTKCENNNIKVGWCSSCEGASYREKFNEWTSGNQEIDEIIQNTQLNPEFPEKNLEWIDYQEFSEKSKLGEGNFGIAYSAEWYKGPRNLYDKETNRWVRRGPTKVVLKILDDITNFQNFLYELTAIINTSDPLHIVRTFGITKEPEHNKYVVVMDMYINGDLFNFFKEKEDLKNLERFAILGWIAAGLYIIHEKNQIHNDLHSSNILIKYNSDPNFEGPRYLGLIADFGQCRTVNSASTGEIIGAREYIAPEILETLQYSQYTKKSDIYSFGKIIEDVFPDNMSILMKVLKKSCTNRSPSDMKNVFIFLKEVVVYYEFGPDQFFDIFRKKLDELNSVKQELNRQNYIDSSMKDRLITSMNNLLLAVPIEKPQFSYECHVLISILKNSDIISINGILIDKMDAIIEYLSIYLYWFDRVQNYVPESDPKNIQPNSSKSPIDQTILSDRDQVFIEL</sequence>
<reference evidence="1" key="1">
    <citation type="submission" date="2021-06" db="EMBL/GenBank/DDBJ databases">
        <authorList>
            <person name="Kallberg Y."/>
            <person name="Tangrot J."/>
            <person name="Rosling A."/>
        </authorList>
    </citation>
    <scope>NUCLEOTIDE SEQUENCE</scope>
    <source>
        <strain evidence="1">IL203A</strain>
    </source>
</reference>
<evidence type="ECO:0000313" key="1">
    <source>
        <dbReference type="EMBL" id="CAG8519987.1"/>
    </source>
</evidence>
<name>A0ACA9LAM1_9GLOM</name>
<proteinExistence type="predicted"/>
<gene>
    <name evidence="1" type="ORF">DHETER_LOCUS3868</name>
</gene>
<organism evidence="1 2">
    <name type="scientific">Dentiscutata heterogama</name>
    <dbReference type="NCBI Taxonomy" id="1316150"/>
    <lineage>
        <taxon>Eukaryota</taxon>
        <taxon>Fungi</taxon>
        <taxon>Fungi incertae sedis</taxon>
        <taxon>Mucoromycota</taxon>
        <taxon>Glomeromycotina</taxon>
        <taxon>Glomeromycetes</taxon>
        <taxon>Diversisporales</taxon>
        <taxon>Gigasporaceae</taxon>
        <taxon>Dentiscutata</taxon>
    </lineage>
</organism>